<reference evidence="1" key="1">
    <citation type="journal article" date="2020" name="Stud. Mycol.">
        <title>101 Dothideomycetes genomes: a test case for predicting lifestyles and emergence of pathogens.</title>
        <authorList>
            <person name="Haridas S."/>
            <person name="Albert R."/>
            <person name="Binder M."/>
            <person name="Bloem J."/>
            <person name="Labutti K."/>
            <person name="Salamov A."/>
            <person name="Andreopoulos B."/>
            <person name="Baker S."/>
            <person name="Barry K."/>
            <person name="Bills G."/>
            <person name="Bluhm B."/>
            <person name="Cannon C."/>
            <person name="Castanera R."/>
            <person name="Culley D."/>
            <person name="Daum C."/>
            <person name="Ezra D."/>
            <person name="Gonzalez J."/>
            <person name="Henrissat B."/>
            <person name="Kuo A."/>
            <person name="Liang C."/>
            <person name="Lipzen A."/>
            <person name="Lutzoni F."/>
            <person name="Magnuson J."/>
            <person name="Mondo S."/>
            <person name="Nolan M."/>
            <person name="Ohm R."/>
            <person name="Pangilinan J."/>
            <person name="Park H.-J."/>
            <person name="Ramirez L."/>
            <person name="Alfaro M."/>
            <person name="Sun H."/>
            <person name="Tritt A."/>
            <person name="Yoshinaga Y."/>
            <person name="Zwiers L.-H."/>
            <person name="Turgeon B."/>
            <person name="Goodwin S."/>
            <person name="Spatafora J."/>
            <person name="Crous P."/>
            <person name="Grigoriev I."/>
        </authorList>
    </citation>
    <scope>NUCLEOTIDE SEQUENCE</scope>
    <source>
        <strain evidence="1">ATCC 16933</strain>
    </source>
</reference>
<accession>A0A6A6NSE2</accession>
<keyword evidence="2" id="KW-1185">Reference proteome</keyword>
<evidence type="ECO:0000313" key="1">
    <source>
        <dbReference type="EMBL" id="KAF2454720.1"/>
    </source>
</evidence>
<organism evidence="1 2">
    <name type="scientific">Lineolata rhizophorae</name>
    <dbReference type="NCBI Taxonomy" id="578093"/>
    <lineage>
        <taxon>Eukaryota</taxon>
        <taxon>Fungi</taxon>
        <taxon>Dikarya</taxon>
        <taxon>Ascomycota</taxon>
        <taxon>Pezizomycotina</taxon>
        <taxon>Dothideomycetes</taxon>
        <taxon>Dothideomycetes incertae sedis</taxon>
        <taxon>Lineolatales</taxon>
        <taxon>Lineolataceae</taxon>
        <taxon>Lineolata</taxon>
    </lineage>
</organism>
<protein>
    <submittedName>
        <fullName evidence="1">Uncharacterized protein</fullName>
    </submittedName>
</protein>
<dbReference type="EMBL" id="MU001690">
    <property type="protein sequence ID" value="KAF2454720.1"/>
    <property type="molecule type" value="Genomic_DNA"/>
</dbReference>
<dbReference type="Proteomes" id="UP000799766">
    <property type="component" value="Unassembled WGS sequence"/>
</dbReference>
<proteinExistence type="predicted"/>
<gene>
    <name evidence="1" type="ORF">BDY21DRAFT_352555</name>
</gene>
<dbReference type="AlphaFoldDB" id="A0A6A6NSE2"/>
<name>A0A6A6NSE2_9PEZI</name>
<evidence type="ECO:0000313" key="2">
    <source>
        <dbReference type="Proteomes" id="UP000799766"/>
    </source>
</evidence>
<sequence length="57" mass="6244">MPRQSTWVGRGGGGWMEDWIKPELAETIGDDLLATLMERHQLISCIEAFGCPGASPQ</sequence>